<dbReference type="Proteomes" id="UP001208570">
    <property type="component" value="Unassembled WGS sequence"/>
</dbReference>
<evidence type="ECO:0000313" key="2">
    <source>
        <dbReference type="Proteomes" id="UP001208570"/>
    </source>
</evidence>
<comment type="caution">
    <text evidence="1">The sequence shown here is derived from an EMBL/GenBank/DDBJ whole genome shotgun (WGS) entry which is preliminary data.</text>
</comment>
<name>A0AAD9JSF7_9ANNE</name>
<sequence>PVKTNIACGVCNELTGKAEGVKRENKLVILVISALR</sequence>
<proteinExistence type="predicted"/>
<gene>
    <name evidence="1" type="ORF">LSH36_193g09024</name>
</gene>
<accession>A0AAD9JSF7</accession>
<organism evidence="1 2">
    <name type="scientific">Paralvinella palmiformis</name>
    <dbReference type="NCBI Taxonomy" id="53620"/>
    <lineage>
        <taxon>Eukaryota</taxon>
        <taxon>Metazoa</taxon>
        <taxon>Spiralia</taxon>
        <taxon>Lophotrochozoa</taxon>
        <taxon>Annelida</taxon>
        <taxon>Polychaeta</taxon>
        <taxon>Sedentaria</taxon>
        <taxon>Canalipalpata</taxon>
        <taxon>Terebellida</taxon>
        <taxon>Terebelliformia</taxon>
        <taxon>Alvinellidae</taxon>
        <taxon>Paralvinella</taxon>
    </lineage>
</organism>
<evidence type="ECO:0000313" key="1">
    <source>
        <dbReference type="EMBL" id="KAK2157350.1"/>
    </source>
</evidence>
<keyword evidence="2" id="KW-1185">Reference proteome</keyword>
<reference evidence="1" key="1">
    <citation type="journal article" date="2023" name="Mol. Biol. Evol.">
        <title>Third-Generation Sequencing Reveals the Adaptive Role of the Epigenome in Three Deep-Sea Polychaetes.</title>
        <authorList>
            <person name="Perez M."/>
            <person name="Aroh O."/>
            <person name="Sun Y."/>
            <person name="Lan Y."/>
            <person name="Juniper S.K."/>
            <person name="Young C.R."/>
            <person name="Angers B."/>
            <person name="Qian P.Y."/>
        </authorList>
    </citation>
    <scope>NUCLEOTIDE SEQUENCE</scope>
    <source>
        <strain evidence="1">P08H-3</strain>
    </source>
</reference>
<protein>
    <submittedName>
        <fullName evidence="1">Uncharacterized protein</fullName>
    </submittedName>
</protein>
<dbReference type="EMBL" id="JAODUP010000193">
    <property type="protein sequence ID" value="KAK2157350.1"/>
    <property type="molecule type" value="Genomic_DNA"/>
</dbReference>
<feature type="non-terminal residue" evidence="1">
    <location>
        <position position="1"/>
    </location>
</feature>
<dbReference type="AlphaFoldDB" id="A0AAD9JSF7"/>